<dbReference type="EMBL" id="MLFN01000001">
    <property type="protein sequence ID" value="ORM55942.1"/>
    <property type="molecule type" value="Genomic_DNA"/>
</dbReference>
<name>A0A1X1C2N3_9GAMM</name>
<sequence length="108" mass="11875">MPVTQRRGDDGSNEWNALSAHLLHCVNLTTSFIADLLVFGADAVLYIHRGTGQNLLVIFRLGLNSLDYAVSCWAFALQHNAAWSRSMQHFSANAGFTLKVSTTFTTTT</sequence>
<accession>A0A1X1C2N3</accession>
<dbReference type="Proteomes" id="UP000193933">
    <property type="component" value="Unassembled WGS sequence"/>
</dbReference>
<proteinExistence type="predicted"/>
<evidence type="ECO:0000313" key="2">
    <source>
        <dbReference type="Proteomes" id="UP000193933"/>
    </source>
</evidence>
<organism evidence="1 2">
    <name type="scientific">Pantoea conspicua</name>
    <dbReference type="NCBI Taxonomy" id="472705"/>
    <lineage>
        <taxon>Bacteria</taxon>
        <taxon>Pseudomonadati</taxon>
        <taxon>Pseudomonadota</taxon>
        <taxon>Gammaproteobacteria</taxon>
        <taxon>Enterobacterales</taxon>
        <taxon>Erwiniaceae</taxon>
        <taxon>Pantoea</taxon>
    </lineage>
</organism>
<reference evidence="1 2" key="1">
    <citation type="journal article" date="2017" name="Antonie Van Leeuwenhoek">
        <title>Phylogenomic resolution of the bacterial genus Pantoea and its relationship with Erwinia and Tatumella.</title>
        <authorList>
            <person name="Palmer M."/>
            <person name="Steenkamp E.T."/>
            <person name="Coetzee M.P."/>
            <person name="Chan W.Y."/>
            <person name="van Zyl E."/>
            <person name="De Maayer P."/>
            <person name="Coutinho T.A."/>
            <person name="Blom J."/>
            <person name="Smits T.H."/>
            <person name="Duffy B."/>
            <person name="Venter S.N."/>
        </authorList>
    </citation>
    <scope>NUCLEOTIDE SEQUENCE [LARGE SCALE GENOMIC DNA]</scope>
    <source>
        <strain evidence="1 2">LMG 24534</strain>
    </source>
</reference>
<keyword evidence="2" id="KW-1185">Reference proteome</keyword>
<evidence type="ECO:0000313" key="1">
    <source>
        <dbReference type="EMBL" id="ORM55942.1"/>
    </source>
</evidence>
<dbReference type="AlphaFoldDB" id="A0A1X1C2N3"/>
<protein>
    <submittedName>
        <fullName evidence="1">Uncharacterized protein</fullName>
    </submittedName>
</protein>
<comment type="caution">
    <text evidence="1">The sequence shown here is derived from an EMBL/GenBank/DDBJ whole genome shotgun (WGS) entry which is preliminary data.</text>
</comment>
<gene>
    <name evidence="1" type="ORF">HA41_00480</name>
</gene>